<dbReference type="Proteomes" id="UP000077755">
    <property type="component" value="Chromosome 4"/>
</dbReference>
<evidence type="ECO:0000256" key="5">
    <source>
        <dbReference type="ARBA" id="ARBA00023136"/>
    </source>
</evidence>
<protein>
    <recommendedName>
        <fullName evidence="7">Fatty acid hydroxylase domain-containing protein</fullName>
    </recommendedName>
</protein>
<proteinExistence type="inferred from homology"/>
<feature type="transmembrane region" description="Helical" evidence="6">
    <location>
        <begin position="182"/>
        <end position="210"/>
    </location>
</feature>
<feature type="transmembrane region" description="Helical" evidence="6">
    <location>
        <begin position="127"/>
        <end position="145"/>
    </location>
</feature>
<reference evidence="8" key="1">
    <citation type="journal article" date="2016" name="Nat. Genet.">
        <title>A high-quality carrot genome assembly provides new insights into carotenoid accumulation and asterid genome evolution.</title>
        <authorList>
            <person name="Iorizzo M."/>
            <person name="Ellison S."/>
            <person name="Senalik D."/>
            <person name="Zeng P."/>
            <person name="Satapoomin P."/>
            <person name="Huang J."/>
            <person name="Bowman M."/>
            <person name="Iovene M."/>
            <person name="Sanseverino W."/>
            <person name="Cavagnaro P."/>
            <person name="Yildiz M."/>
            <person name="Macko-Podgorni A."/>
            <person name="Moranska E."/>
            <person name="Grzebelus E."/>
            <person name="Grzebelus D."/>
            <person name="Ashrafi H."/>
            <person name="Zheng Z."/>
            <person name="Cheng S."/>
            <person name="Spooner D."/>
            <person name="Van Deynze A."/>
            <person name="Simon P."/>
        </authorList>
    </citation>
    <scope>NUCLEOTIDE SEQUENCE</scope>
    <source>
        <tissue evidence="8">Leaf</tissue>
    </source>
</reference>
<dbReference type="AlphaFoldDB" id="A0AAF1AX09"/>
<feature type="domain" description="Fatty acid hydroxylase" evidence="7">
    <location>
        <begin position="134"/>
        <end position="243"/>
    </location>
</feature>
<dbReference type="Pfam" id="PF04116">
    <property type="entry name" value="FA_hydroxylase"/>
    <property type="match status" value="1"/>
</dbReference>
<accession>A0AAF1AX09</accession>
<gene>
    <name evidence="8" type="ORF">DCAR_0414936</name>
</gene>
<dbReference type="InterPro" id="IPR050307">
    <property type="entry name" value="Sterol_Desaturase_Related"/>
</dbReference>
<evidence type="ECO:0000313" key="8">
    <source>
        <dbReference type="EMBL" id="WOG95611.1"/>
    </source>
</evidence>
<evidence type="ECO:0000313" key="9">
    <source>
        <dbReference type="Proteomes" id="UP000077755"/>
    </source>
</evidence>
<organism evidence="8 9">
    <name type="scientific">Daucus carota subsp. sativus</name>
    <name type="common">Carrot</name>
    <dbReference type="NCBI Taxonomy" id="79200"/>
    <lineage>
        <taxon>Eukaryota</taxon>
        <taxon>Viridiplantae</taxon>
        <taxon>Streptophyta</taxon>
        <taxon>Embryophyta</taxon>
        <taxon>Tracheophyta</taxon>
        <taxon>Spermatophyta</taxon>
        <taxon>Magnoliopsida</taxon>
        <taxon>eudicotyledons</taxon>
        <taxon>Gunneridae</taxon>
        <taxon>Pentapetalae</taxon>
        <taxon>asterids</taxon>
        <taxon>campanulids</taxon>
        <taxon>Apiales</taxon>
        <taxon>Apiaceae</taxon>
        <taxon>Apioideae</taxon>
        <taxon>Scandiceae</taxon>
        <taxon>Daucinae</taxon>
        <taxon>Daucus</taxon>
        <taxon>Daucus sect. Daucus</taxon>
    </lineage>
</organism>
<evidence type="ECO:0000256" key="3">
    <source>
        <dbReference type="ARBA" id="ARBA00022692"/>
    </source>
</evidence>
<dbReference type="GO" id="GO:0016491">
    <property type="term" value="F:oxidoreductase activity"/>
    <property type="evidence" value="ECO:0007669"/>
    <property type="project" value="InterPro"/>
</dbReference>
<comment type="subcellular location">
    <subcellularLocation>
        <location evidence="1">Membrane</location>
    </subcellularLocation>
</comment>
<evidence type="ECO:0000256" key="1">
    <source>
        <dbReference type="ARBA" id="ARBA00004370"/>
    </source>
</evidence>
<feature type="transmembrane region" description="Helical" evidence="6">
    <location>
        <begin position="99"/>
        <end position="115"/>
    </location>
</feature>
<dbReference type="GO" id="GO:0008610">
    <property type="term" value="P:lipid biosynthetic process"/>
    <property type="evidence" value="ECO:0007669"/>
    <property type="project" value="InterPro"/>
</dbReference>
<name>A0AAF1AX09_DAUCS</name>
<dbReference type="GO" id="GO:0016020">
    <property type="term" value="C:membrane"/>
    <property type="evidence" value="ECO:0007669"/>
    <property type="project" value="UniProtKB-SubCell"/>
</dbReference>
<comment type="similarity">
    <text evidence="2">Belongs to the sterol desaturase family.</text>
</comment>
<keyword evidence="3 6" id="KW-0812">Transmembrane</keyword>
<dbReference type="EMBL" id="CP093346">
    <property type="protein sequence ID" value="WOG95611.1"/>
    <property type="molecule type" value="Genomic_DNA"/>
</dbReference>
<sequence length="246" mass="28338">MASNPGLLTDWPWKKLGGFKYGILAPLVAHSLYSFATQEKAERDVTNFLVLPFLLSRMIHAQLWTLLSRRKTAIARNRITDKEIQFDQFVREMNWDDQIVMNGLVLYAGGWILPGASKLSIYRSDGIIITILLHAGPVEFVYYWLHRALHHHYLYSRYHSHHHSSIVTQPISSVIHPFAEHLVYFLLFGAPVTATVLNGTASVVSIFGYITFIDLMNYMGHCNFEFIPPRIFSIFPPFKYIFYTPS</sequence>
<keyword evidence="4 6" id="KW-1133">Transmembrane helix</keyword>
<evidence type="ECO:0000256" key="6">
    <source>
        <dbReference type="SAM" id="Phobius"/>
    </source>
</evidence>
<keyword evidence="9" id="KW-1185">Reference proteome</keyword>
<evidence type="ECO:0000259" key="7">
    <source>
        <dbReference type="Pfam" id="PF04116"/>
    </source>
</evidence>
<dbReference type="PANTHER" id="PTHR11863">
    <property type="entry name" value="STEROL DESATURASE"/>
    <property type="match status" value="1"/>
</dbReference>
<evidence type="ECO:0000256" key="2">
    <source>
        <dbReference type="ARBA" id="ARBA00009324"/>
    </source>
</evidence>
<evidence type="ECO:0000256" key="4">
    <source>
        <dbReference type="ARBA" id="ARBA00022989"/>
    </source>
</evidence>
<keyword evidence="5 6" id="KW-0472">Membrane</keyword>
<dbReference type="GO" id="GO:0005506">
    <property type="term" value="F:iron ion binding"/>
    <property type="evidence" value="ECO:0007669"/>
    <property type="project" value="InterPro"/>
</dbReference>
<reference evidence="8" key="2">
    <citation type="submission" date="2022-03" db="EMBL/GenBank/DDBJ databases">
        <title>Draft title - Genomic analysis of global carrot germplasm unveils the trajectory of domestication and the origin of high carotenoid orange carrot.</title>
        <authorList>
            <person name="Iorizzo M."/>
            <person name="Ellison S."/>
            <person name="Senalik D."/>
            <person name="Macko-Podgorni A."/>
            <person name="Grzebelus D."/>
            <person name="Bostan H."/>
            <person name="Rolling W."/>
            <person name="Curaba J."/>
            <person name="Simon P."/>
        </authorList>
    </citation>
    <scope>NUCLEOTIDE SEQUENCE</scope>
    <source>
        <tissue evidence="8">Leaf</tissue>
    </source>
</reference>
<dbReference type="InterPro" id="IPR006694">
    <property type="entry name" value="Fatty_acid_hydroxylase"/>
</dbReference>